<dbReference type="Pfam" id="PF18928">
    <property type="entry name" value="DUF5677"/>
    <property type="match status" value="1"/>
</dbReference>
<keyword evidence="2" id="KW-1185">Reference proteome</keyword>
<gene>
    <name evidence="1" type="ORF">K6Y31_21915</name>
</gene>
<comment type="caution">
    <text evidence="1">The sequence shown here is derived from an EMBL/GenBank/DDBJ whole genome shotgun (WGS) entry which is preliminary data.</text>
</comment>
<proteinExistence type="predicted"/>
<evidence type="ECO:0000313" key="2">
    <source>
        <dbReference type="Proteomes" id="UP001201273"/>
    </source>
</evidence>
<dbReference type="EMBL" id="JAIMJA010000057">
    <property type="protein sequence ID" value="MCE2597427.1"/>
    <property type="molecule type" value="Genomic_DNA"/>
</dbReference>
<dbReference type="RefSeq" id="WP_233055156.1">
    <property type="nucleotide sequence ID" value="NZ_JAIMJA010000057.1"/>
</dbReference>
<evidence type="ECO:0000313" key="1">
    <source>
        <dbReference type="EMBL" id="MCE2597427.1"/>
    </source>
</evidence>
<protein>
    <submittedName>
        <fullName evidence="1">DUF5677 domain-containing protein</fullName>
    </submittedName>
</protein>
<organism evidence="1 2">
    <name type="scientific">Motilimonas cestriensis</name>
    <dbReference type="NCBI Taxonomy" id="2742685"/>
    <lineage>
        <taxon>Bacteria</taxon>
        <taxon>Pseudomonadati</taxon>
        <taxon>Pseudomonadota</taxon>
        <taxon>Gammaproteobacteria</taxon>
        <taxon>Alteromonadales</taxon>
        <taxon>Alteromonadales genera incertae sedis</taxon>
        <taxon>Motilimonas</taxon>
    </lineage>
</organism>
<name>A0ABS8WEE3_9GAMM</name>
<reference evidence="1 2" key="1">
    <citation type="journal article" date="2022" name="Environ. Microbiol. Rep.">
        <title>Eco-phylogenetic analyses reveal divergent evolution of vitamin B12 metabolism in the marine bacterial family 'Psychromonadaceae'.</title>
        <authorList>
            <person name="Jin X."/>
            <person name="Yang Y."/>
            <person name="Cao H."/>
            <person name="Gao B."/>
            <person name="Zhao Z."/>
        </authorList>
    </citation>
    <scope>NUCLEOTIDE SEQUENCE [LARGE SCALE GENOMIC DNA]</scope>
    <source>
        <strain evidence="1 2">MKS20</strain>
    </source>
</reference>
<sequence length="210" mass="24210">MSHNLDIKIKKLIGDSDRRLLILNQKHKGKKDCVMLRLWEMYIRNATAIRTLLAGGFYEEAFSIQRLSLEHMFNFFAFAVDDNFMDAFHNNSEFELPKALKGLKTSIAKCEDDSLTPEKRSKLEAKLTEYKEDPVVSLGQSLFNVANKSELASFYDSQYRLLSLSYAHSTLISVLNSIKENDIEDLIKNLASNIEIMYLKTFDVWPENPK</sequence>
<accession>A0ABS8WEE3</accession>
<dbReference type="Proteomes" id="UP001201273">
    <property type="component" value="Unassembled WGS sequence"/>
</dbReference>
<dbReference type="InterPro" id="IPR043733">
    <property type="entry name" value="DUF5677"/>
</dbReference>